<evidence type="ECO:0000313" key="1">
    <source>
        <dbReference type="EMBL" id="KAJ0099132.1"/>
    </source>
</evidence>
<keyword evidence="2" id="KW-1185">Reference proteome</keyword>
<dbReference type="EMBL" id="CM047900">
    <property type="protein sequence ID" value="KAJ0099132.1"/>
    <property type="molecule type" value="Genomic_DNA"/>
</dbReference>
<organism evidence="1 2">
    <name type="scientific">Pistacia atlantica</name>
    <dbReference type="NCBI Taxonomy" id="434234"/>
    <lineage>
        <taxon>Eukaryota</taxon>
        <taxon>Viridiplantae</taxon>
        <taxon>Streptophyta</taxon>
        <taxon>Embryophyta</taxon>
        <taxon>Tracheophyta</taxon>
        <taxon>Spermatophyta</taxon>
        <taxon>Magnoliopsida</taxon>
        <taxon>eudicotyledons</taxon>
        <taxon>Gunneridae</taxon>
        <taxon>Pentapetalae</taxon>
        <taxon>rosids</taxon>
        <taxon>malvids</taxon>
        <taxon>Sapindales</taxon>
        <taxon>Anacardiaceae</taxon>
        <taxon>Pistacia</taxon>
    </lineage>
</organism>
<proteinExistence type="predicted"/>
<name>A0ACC1BJL7_9ROSI</name>
<accession>A0ACC1BJL7</accession>
<reference evidence="2" key="1">
    <citation type="journal article" date="2023" name="G3 (Bethesda)">
        <title>Genome assembly and association tests identify interacting loci associated with vigor, precocity, and sex in interspecific pistachio rootstocks.</title>
        <authorList>
            <person name="Palmer W."/>
            <person name="Jacygrad E."/>
            <person name="Sagayaradj S."/>
            <person name="Cavanaugh K."/>
            <person name="Han R."/>
            <person name="Bertier L."/>
            <person name="Beede B."/>
            <person name="Kafkas S."/>
            <person name="Golino D."/>
            <person name="Preece J."/>
            <person name="Michelmore R."/>
        </authorList>
    </citation>
    <scope>NUCLEOTIDE SEQUENCE [LARGE SCALE GENOMIC DNA]</scope>
</reference>
<evidence type="ECO:0000313" key="2">
    <source>
        <dbReference type="Proteomes" id="UP001164250"/>
    </source>
</evidence>
<dbReference type="Proteomes" id="UP001164250">
    <property type="component" value="Chromosome 4"/>
</dbReference>
<comment type="caution">
    <text evidence="1">The sequence shown here is derived from an EMBL/GenBank/DDBJ whole genome shotgun (WGS) entry which is preliminary data.</text>
</comment>
<sequence length="313" mass="35411">MIWEMEIDEFEAVLEKIWDLHDKLSDAIHSISRTHFLNSIKSLKKSEKKKLYSDVADENRAGFVFVKGFRVDDNDSAIKEAKSLNAIRTALENLEDQLEFLHVSNRLAWFGPAVPMFAWTIQSLDKCQLQMELFTLICSVLQTIQVQQRAERDTAIARLEQSRIVLAMRLAEHHGKKHKVIEEALAFVGDVHDAAHFISPENLYSSPVSPSGNLVTPKGKQSNMIIQFLISSFNFAKNSLKLDHMGGVLGNAAMVAVSMIAFLHLHQVAYKEHPQKQEDKVYSNRNVRKAYQLEDSSSSDGQLNHLDVLLARG</sequence>
<protein>
    <submittedName>
        <fullName evidence="1">Uncharacterized protein</fullName>
    </submittedName>
</protein>
<gene>
    <name evidence="1" type="ORF">Patl1_20302</name>
</gene>